<name>A0ABV4C9D1_9MYCO</name>
<reference evidence="2 3" key="1">
    <citation type="submission" date="2024-08" db="EMBL/GenBank/DDBJ databases">
        <title>Mycobacterium servetensis sp. nov., a novel rapid-growing mycobacterial species recovered from a human patient in Zaragoza, Spain.</title>
        <authorList>
            <person name="Tristancho-Baro A.I."/>
            <person name="Buenestado-Serrano S."/>
            <person name="Garcia De Viedma D."/>
            <person name="Milagro-Beamonte A."/>
            <person name="Burillo N."/>
            <person name="Sanz S."/>
            <person name="Lopez-Calleja A.I."/>
            <person name="Penas-Utrilla D."/>
            <person name="Guardingo M."/>
            <person name="Garcia M.J."/>
            <person name="Vinuelas-Bayon J."/>
        </authorList>
    </citation>
    <scope>NUCLEOTIDE SEQUENCE [LARGE SCALE GENOMIC DNA]</scope>
    <source>
        <strain evidence="3">HUMS_12744610</strain>
    </source>
</reference>
<evidence type="ECO:0000313" key="3">
    <source>
        <dbReference type="Proteomes" id="UP001564760"/>
    </source>
</evidence>
<feature type="region of interest" description="Disordered" evidence="1">
    <location>
        <begin position="187"/>
        <end position="211"/>
    </location>
</feature>
<keyword evidence="3" id="KW-1185">Reference proteome</keyword>
<organism evidence="2 3">
    <name type="scientific">Mycobacterium servetii</name>
    <dbReference type="NCBI Taxonomy" id="3237418"/>
    <lineage>
        <taxon>Bacteria</taxon>
        <taxon>Bacillati</taxon>
        <taxon>Actinomycetota</taxon>
        <taxon>Actinomycetes</taxon>
        <taxon>Mycobacteriales</taxon>
        <taxon>Mycobacteriaceae</taxon>
        <taxon>Mycobacterium</taxon>
    </lineage>
</organism>
<gene>
    <name evidence="2" type="ORF">AB8998_30280</name>
</gene>
<comment type="caution">
    <text evidence="2">The sequence shown here is derived from an EMBL/GenBank/DDBJ whole genome shotgun (WGS) entry which is preliminary data.</text>
</comment>
<evidence type="ECO:0000256" key="1">
    <source>
        <dbReference type="SAM" id="MobiDB-lite"/>
    </source>
</evidence>
<evidence type="ECO:0000313" key="2">
    <source>
        <dbReference type="EMBL" id="MEY8018940.1"/>
    </source>
</evidence>
<dbReference type="EMBL" id="JBGEDP010000002">
    <property type="protein sequence ID" value="MEY8018940.1"/>
    <property type="molecule type" value="Genomic_DNA"/>
</dbReference>
<proteinExistence type="predicted"/>
<protein>
    <submittedName>
        <fullName evidence="2">Uncharacterized protein</fullName>
    </submittedName>
</protein>
<dbReference type="Proteomes" id="UP001564760">
    <property type="component" value="Unassembled WGS sequence"/>
</dbReference>
<dbReference type="RefSeq" id="WP_369741988.1">
    <property type="nucleotide sequence ID" value="NZ_JBGEDP010000002.1"/>
</dbReference>
<accession>A0ABV4C9D1</accession>
<sequence>MNEKEQCLGIPEDDPIAWWRAHAAHLRSDLNEVCIPAYNGLPYAPVEVVDTAAAESHHHHGAGEEETSTTSALRRPADWDCWPEVSLQHDSTRAFAHIAELAHHRECAETSCITVWANALQRQRSFGARTFVFATSPIVSERFVPTVLPIDNCAGRLKHLRWTGMTIDDLPPFYEVAPHTADDLRAQRMPTAPPLDPTEYVNHSDAPPQAE</sequence>